<proteinExistence type="predicted"/>
<name>A0A0D2N8H5_9CHLO</name>
<sequence length="136" mass="13749">MANAEGYYDDGFAYGDQSGAHDISYTGSSMPYGGGKRKAQDDDNGLPYAPAAKKDTALQASSAVNVGGGGGYTGAARGWGDEVKSPAAAQQAGATMPAPLCQCGEPAQGVTSKVPQQLTMSAPAALCICMTQQHRA</sequence>
<evidence type="ECO:0000313" key="2">
    <source>
        <dbReference type="EMBL" id="KIZ02041.1"/>
    </source>
</evidence>
<dbReference type="GeneID" id="25738794"/>
<accession>A0A0D2N8H5</accession>
<gene>
    <name evidence="2" type="ORF">MNEG_5917</name>
</gene>
<evidence type="ECO:0000313" key="3">
    <source>
        <dbReference type="Proteomes" id="UP000054498"/>
    </source>
</evidence>
<dbReference type="Proteomes" id="UP000054498">
    <property type="component" value="Unassembled WGS sequence"/>
</dbReference>
<feature type="region of interest" description="Disordered" evidence="1">
    <location>
        <begin position="25"/>
        <end position="53"/>
    </location>
</feature>
<keyword evidence="3" id="KW-1185">Reference proteome</keyword>
<reference evidence="2 3" key="1">
    <citation type="journal article" date="2013" name="BMC Genomics">
        <title>Reconstruction of the lipid metabolism for the microalga Monoraphidium neglectum from its genome sequence reveals characteristics suitable for biofuel production.</title>
        <authorList>
            <person name="Bogen C."/>
            <person name="Al-Dilaimi A."/>
            <person name="Albersmeier A."/>
            <person name="Wichmann J."/>
            <person name="Grundmann M."/>
            <person name="Rupp O."/>
            <person name="Lauersen K.J."/>
            <person name="Blifernez-Klassen O."/>
            <person name="Kalinowski J."/>
            <person name="Goesmann A."/>
            <person name="Mussgnug J.H."/>
            <person name="Kruse O."/>
        </authorList>
    </citation>
    <scope>NUCLEOTIDE SEQUENCE [LARGE SCALE GENOMIC DNA]</scope>
    <source>
        <strain evidence="2 3">SAG 48.87</strain>
    </source>
</reference>
<protein>
    <submittedName>
        <fullName evidence="2">Uncharacterized protein</fullName>
    </submittedName>
</protein>
<dbReference type="AlphaFoldDB" id="A0A0D2N8H5"/>
<dbReference type="EMBL" id="KK101136">
    <property type="protein sequence ID" value="KIZ02041.1"/>
    <property type="molecule type" value="Genomic_DNA"/>
</dbReference>
<evidence type="ECO:0000256" key="1">
    <source>
        <dbReference type="SAM" id="MobiDB-lite"/>
    </source>
</evidence>
<organism evidence="2 3">
    <name type="scientific">Monoraphidium neglectum</name>
    <dbReference type="NCBI Taxonomy" id="145388"/>
    <lineage>
        <taxon>Eukaryota</taxon>
        <taxon>Viridiplantae</taxon>
        <taxon>Chlorophyta</taxon>
        <taxon>core chlorophytes</taxon>
        <taxon>Chlorophyceae</taxon>
        <taxon>CS clade</taxon>
        <taxon>Sphaeropleales</taxon>
        <taxon>Selenastraceae</taxon>
        <taxon>Monoraphidium</taxon>
    </lineage>
</organism>
<dbReference type="RefSeq" id="XP_013901060.1">
    <property type="nucleotide sequence ID" value="XM_014045606.1"/>
</dbReference>
<dbReference type="KEGG" id="mng:MNEG_5917"/>